<dbReference type="Proteomes" id="UP000202485">
    <property type="component" value="Unassembled WGS sequence"/>
</dbReference>
<proteinExistence type="predicted"/>
<name>A0A238JS72_9RHOB</name>
<dbReference type="RefSeq" id="WP_093961795.1">
    <property type="nucleotide sequence ID" value="NZ_FXYG01000001.1"/>
</dbReference>
<sequence length="676" mass="70947">MKPAFALSLSDNGITLLHYSDDEWFGIGTVSLDAPDFSEQLNELRGRGFALANDLSCTVVIPPDHVRYLTVTIPDDSDVTQVVETELAQATGCEIAELMYDLRADGSDLLVAAVAKETVEEARAFASRYGFVPVRFAATLAPDVPWTGTGEFEFAERATSVTPPPEPPAEEIAAVAPAEDAEPAPQASQASEADPAPSPQAHPIAEPAQPDVFVSPIEATETAALKPAASNSGIPVRYIGAAAAGAVVLAVVALIWSGSDETGSPVATAPIVETAPAPVSIAAPPLTETDAEGLAEVAPEPEGTPDPEALADEDLTFEASTPLVEPETPTPPELTPTDQAILEALNVAPSPVEQVERDPESVEDFEEASGLTITAPDPLPLPDPEVPEDVYLSSVDHAALSQDAVALPAEESFDTDEPVATVGLPNAAGSRFELDDRGLVTPTPEGTLNPDGILVFLGRPSSVPPQVPVRFETDPTATDDDTRLAGLRPRLRPETLVENFERGQLGGRTVDELAVIRPNSRPASIQERAAVDRTPTALAVVRVPRPRVRPSTVAALAARKATTGTATLGSTAAVAKADDDEAGSFKPTTVAPKIPSRASVARQATIDNALNLRRLNLIGVYGTPANRRALVRLPSGRYKKLKVGDRIDGGKVVAIGDSELRYQKGGRNVTLKMPRG</sequence>
<evidence type="ECO:0000256" key="1">
    <source>
        <dbReference type="SAM" id="MobiDB-lite"/>
    </source>
</evidence>
<gene>
    <name evidence="2" type="ORF">RUA8715_00184</name>
</gene>
<accession>A0A238JS72</accession>
<dbReference type="OrthoDB" id="7870459at2"/>
<keyword evidence="3" id="KW-1185">Reference proteome</keyword>
<dbReference type="AlphaFoldDB" id="A0A238JS72"/>
<evidence type="ECO:0000313" key="2">
    <source>
        <dbReference type="EMBL" id="SMX33528.1"/>
    </source>
</evidence>
<evidence type="ECO:0000313" key="3">
    <source>
        <dbReference type="Proteomes" id="UP000202485"/>
    </source>
</evidence>
<feature type="region of interest" description="Disordered" evidence="1">
    <location>
        <begin position="177"/>
        <end position="206"/>
    </location>
</feature>
<evidence type="ECO:0008006" key="4">
    <source>
        <dbReference type="Google" id="ProtNLM"/>
    </source>
</evidence>
<organism evidence="2 3">
    <name type="scientific">Ruegeria arenilitoris</name>
    <dbReference type="NCBI Taxonomy" id="1173585"/>
    <lineage>
        <taxon>Bacteria</taxon>
        <taxon>Pseudomonadati</taxon>
        <taxon>Pseudomonadota</taxon>
        <taxon>Alphaproteobacteria</taxon>
        <taxon>Rhodobacterales</taxon>
        <taxon>Roseobacteraceae</taxon>
        <taxon>Ruegeria</taxon>
    </lineage>
</organism>
<dbReference type="EMBL" id="FXYG01000001">
    <property type="protein sequence ID" value="SMX33528.1"/>
    <property type="molecule type" value="Genomic_DNA"/>
</dbReference>
<feature type="compositionally biased region" description="Low complexity" evidence="1">
    <location>
        <begin position="177"/>
        <end position="201"/>
    </location>
</feature>
<reference evidence="3" key="1">
    <citation type="submission" date="2017-05" db="EMBL/GenBank/DDBJ databases">
        <authorList>
            <person name="Rodrigo-Torres L."/>
            <person name="Arahal R. D."/>
            <person name="Lucena T."/>
        </authorList>
    </citation>
    <scope>NUCLEOTIDE SEQUENCE [LARGE SCALE GENOMIC DNA]</scope>
    <source>
        <strain evidence="3">CECT 8715</strain>
    </source>
</reference>
<protein>
    <recommendedName>
        <fullName evidence="4">Type IV pilus biogenesis</fullName>
    </recommendedName>
</protein>